<feature type="transmembrane region" description="Helical" evidence="6">
    <location>
        <begin position="17"/>
        <end position="35"/>
    </location>
</feature>
<keyword evidence="2 6" id="KW-0812">Transmembrane</keyword>
<dbReference type="Pfam" id="PF07681">
    <property type="entry name" value="DoxX"/>
    <property type="match status" value="1"/>
</dbReference>
<keyword evidence="10" id="KW-1185">Reference proteome</keyword>
<dbReference type="Proteomes" id="UP001592530">
    <property type="component" value="Unassembled WGS sequence"/>
</dbReference>
<evidence type="ECO:0000313" key="9">
    <source>
        <dbReference type="Proteomes" id="UP001592530"/>
    </source>
</evidence>
<evidence type="ECO:0000256" key="2">
    <source>
        <dbReference type="ARBA" id="ARBA00022692"/>
    </source>
</evidence>
<evidence type="ECO:0000256" key="1">
    <source>
        <dbReference type="ARBA" id="ARBA00004141"/>
    </source>
</evidence>
<evidence type="ECO:0000256" key="6">
    <source>
        <dbReference type="SAM" id="Phobius"/>
    </source>
</evidence>
<dbReference type="EMBL" id="JBHEZY010000008">
    <property type="protein sequence ID" value="MFC1433139.1"/>
    <property type="molecule type" value="Genomic_DNA"/>
</dbReference>
<dbReference type="PANTHER" id="PTHR39157">
    <property type="entry name" value="INTEGRAL MEMBRANE PROTEIN-RELATED"/>
    <property type="match status" value="1"/>
</dbReference>
<protein>
    <submittedName>
        <fullName evidence="7">DoxX family protein</fullName>
    </submittedName>
</protein>
<evidence type="ECO:0000256" key="3">
    <source>
        <dbReference type="ARBA" id="ARBA00022989"/>
    </source>
</evidence>
<feature type="transmembrane region" description="Helical" evidence="6">
    <location>
        <begin position="103"/>
        <end position="121"/>
    </location>
</feature>
<organism evidence="7 10">
    <name type="scientific">Streptacidiphilus alkalitolerans</name>
    <dbReference type="NCBI Taxonomy" id="3342712"/>
    <lineage>
        <taxon>Bacteria</taxon>
        <taxon>Bacillati</taxon>
        <taxon>Actinomycetota</taxon>
        <taxon>Actinomycetes</taxon>
        <taxon>Kitasatosporales</taxon>
        <taxon>Streptomycetaceae</taxon>
        <taxon>Streptacidiphilus</taxon>
    </lineage>
</organism>
<dbReference type="PANTHER" id="PTHR39157:SF1">
    <property type="entry name" value="DOXX FAMILY PROTEIN"/>
    <property type="match status" value="1"/>
</dbReference>
<gene>
    <name evidence="8" type="ORF">ACEZDB_21075</name>
    <name evidence="7" type="ORF">ACEZDG_07165</name>
</gene>
<accession>A0ABV6V5R0</accession>
<evidence type="ECO:0000313" key="8">
    <source>
        <dbReference type="EMBL" id="MFC1433139.1"/>
    </source>
</evidence>
<sequence>MAEHSTVTGPRERMAQFALLPLRLFLGVTFIYAGLDKLTDSHYLGGPGDPLSFASMTQGVKAGSPIAPLLDVALKAPTAFAIAIAVGELAVGLGALFGLLGRVAALGGVLLNLSFWLTVSWQVHPYYLGNDLIYLMAWTPLLLAGMPYLSLDGWLASRRRSGRPGQRRSSGVSGPLDPVEPVGSFGSAAGSSSSPSASRSGDRLS</sequence>
<dbReference type="Proteomes" id="UP001592582">
    <property type="component" value="Unassembled WGS sequence"/>
</dbReference>
<comment type="caution">
    <text evidence="7">The sequence shown here is derived from an EMBL/GenBank/DDBJ whole genome shotgun (WGS) entry which is preliminary data.</text>
</comment>
<feature type="region of interest" description="Disordered" evidence="5">
    <location>
        <begin position="160"/>
        <end position="205"/>
    </location>
</feature>
<evidence type="ECO:0000256" key="5">
    <source>
        <dbReference type="SAM" id="MobiDB-lite"/>
    </source>
</evidence>
<dbReference type="EMBL" id="JBHEZX010000003">
    <property type="protein sequence ID" value="MFC1409060.1"/>
    <property type="molecule type" value="Genomic_DNA"/>
</dbReference>
<feature type="compositionally biased region" description="Low complexity" evidence="5">
    <location>
        <begin position="183"/>
        <end position="199"/>
    </location>
</feature>
<keyword evidence="4 6" id="KW-0472">Membrane</keyword>
<name>A0ABV6V5R0_9ACTN</name>
<proteinExistence type="predicted"/>
<evidence type="ECO:0000256" key="4">
    <source>
        <dbReference type="ARBA" id="ARBA00023136"/>
    </source>
</evidence>
<evidence type="ECO:0000313" key="7">
    <source>
        <dbReference type="EMBL" id="MFC1409060.1"/>
    </source>
</evidence>
<feature type="transmembrane region" description="Helical" evidence="6">
    <location>
        <begin position="133"/>
        <end position="151"/>
    </location>
</feature>
<dbReference type="RefSeq" id="WP_380504109.1">
    <property type="nucleotide sequence ID" value="NZ_JBHEZX010000003.1"/>
</dbReference>
<reference evidence="9 10" key="1">
    <citation type="submission" date="2024-09" db="EMBL/GenBank/DDBJ databases">
        <authorList>
            <person name="Lee S.D."/>
        </authorList>
    </citation>
    <scope>NUCLEOTIDE SEQUENCE [LARGE SCALE GENOMIC DNA]</scope>
    <source>
        <strain evidence="7 10">N1-1</strain>
        <strain evidence="8 9">N1-3</strain>
    </source>
</reference>
<dbReference type="InterPro" id="IPR032808">
    <property type="entry name" value="DoxX"/>
</dbReference>
<comment type="subcellular location">
    <subcellularLocation>
        <location evidence="1">Membrane</location>
        <topology evidence="1">Multi-pass membrane protein</topology>
    </subcellularLocation>
</comment>
<evidence type="ECO:0000313" key="10">
    <source>
        <dbReference type="Proteomes" id="UP001592582"/>
    </source>
</evidence>
<feature type="transmembrane region" description="Helical" evidence="6">
    <location>
        <begin position="78"/>
        <end position="96"/>
    </location>
</feature>
<keyword evidence="3 6" id="KW-1133">Transmembrane helix</keyword>